<reference evidence="1 2" key="1">
    <citation type="submission" date="2018-01" db="EMBL/GenBank/DDBJ databases">
        <title>The whole genome sequencing and assembly of Halobacillus litoralis ERB031 strain.</title>
        <authorList>
            <person name="Lee S.-J."/>
            <person name="Park M.-K."/>
            <person name="Kim J.-Y."/>
            <person name="Lee Y.-J."/>
            <person name="Yi H."/>
            <person name="Bahn Y.-S."/>
            <person name="Kim J.F."/>
            <person name="Lee D.-W."/>
        </authorList>
    </citation>
    <scope>NUCLEOTIDE SEQUENCE [LARGE SCALE GENOMIC DNA]</scope>
    <source>
        <strain evidence="1 2">ERB 031</strain>
    </source>
</reference>
<evidence type="ECO:0000313" key="1">
    <source>
        <dbReference type="EMBL" id="QAS52271.1"/>
    </source>
</evidence>
<dbReference type="Proteomes" id="UP000287756">
    <property type="component" value="Chromosome"/>
</dbReference>
<sequence length="142" mass="16959">MKQIIHTWKPHEELTNFISLDEFKQIPYRLELKFTLLDENGVNSVGRQVTFIFEYPFGVRYSEEADRVDIIKAELIDEQSVVESGVWPYFKVENSSFIKWQRDLEAIVDEDEKKLMCFGFSEERYLFEVLSYSEPKVEIKKM</sequence>
<proteinExistence type="predicted"/>
<name>A0A410MC16_9BACI</name>
<protein>
    <submittedName>
        <fullName evidence="1">Uncharacterized protein</fullName>
    </submittedName>
</protein>
<dbReference type="AlphaFoldDB" id="A0A410MC16"/>
<dbReference type="KEGG" id="hli:HLI_08520"/>
<evidence type="ECO:0000313" key="2">
    <source>
        <dbReference type="Proteomes" id="UP000287756"/>
    </source>
</evidence>
<dbReference type="EMBL" id="CP026118">
    <property type="protein sequence ID" value="QAS52271.1"/>
    <property type="molecule type" value="Genomic_DNA"/>
</dbReference>
<organism evidence="1 2">
    <name type="scientific">Halobacillus litoralis</name>
    <dbReference type="NCBI Taxonomy" id="45668"/>
    <lineage>
        <taxon>Bacteria</taxon>
        <taxon>Bacillati</taxon>
        <taxon>Bacillota</taxon>
        <taxon>Bacilli</taxon>
        <taxon>Bacillales</taxon>
        <taxon>Bacillaceae</taxon>
        <taxon>Halobacillus</taxon>
    </lineage>
</organism>
<accession>A0A410MC16</accession>
<dbReference type="OrthoDB" id="2969046at2"/>
<gene>
    <name evidence="1" type="ORF">HLI_08520</name>
</gene>
<dbReference type="RefSeq" id="WP_128524563.1">
    <property type="nucleotide sequence ID" value="NZ_CP026118.1"/>
</dbReference>